<reference evidence="1 2" key="1">
    <citation type="journal article" date="2017" name="Nat. Commun.">
        <title>Genome assembly with in vitro proximity ligation data and whole-genome triplication in lettuce.</title>
        <authorList>
            <person name="Reyes-Chin-Wo S."/>
            <person name="Wang Z."/>
            <person name="Yang X."/>
            <person name="Kozik A."/>
            <person name="Arikit S."/>
            <person name="Song C."/>
            <person name="Xia L."/>
            <person name="Froenicke L."/>
            <person name="Lavelle D.O."/>
            <person name="Truco M.J."/>
            <person name="Xia R."/>
            <person name="Zhu S."/>
            <person name="Xu C."/>
            <person name="Xu H."/>
            <person name="Xu X."/>
            <person name="Cox K."/>
            <person name="Korf I."/>
            <person name="Meyers B.C."/>
            <person name="Michelmore R.W."/>
        </authorList>
    </citation>
    <scope>NUCLEOTIDE SEQUENCE [LARGE SCALE GENOMIC DNA]</scope>
    <source>
        <strain evidence="2">cv. Salinas</strain>
        <tissue evidence="1">Seedlings</tissue>
    </source>
</reference>
<dbReference type="Proteomes" id="UP000235145">
    <property type="component" value="Unassembled WGS sequence"/>
</dbReference>
<gene>
    <name evidence="1" type="ORF">LSAT_V11C100033580</name>
</gene>
<sequence length="99" mass="11430">MGSSSKDQLPPYPNAARISDSQCYSQYTASLKCNHTLSMRRYFFISVWKNLALIKANVKNILMSTRNARRKRERLDWSAIEVDHFSHEASLMTPNISSF</sequence>
<evidence type="ECO:0000313" key="2">
    <source>
        <dbReference type="Proteomes" id="UP000235145"/>
    </source>
</evidence>
<comment type="caution">
    <text evidence="1">The sequence shown here is derived from an EMBL/GenBank/DDBJ whole genome shotgun (WGS) entry which is preliminary data.</text>
</comment>
<name>A0A9R1WR95_LACSA</name>
<dbReference type="EMBL" id="NBSK02000001">
    <property type="protein sequence ID" value="KAJ0227246.1"/>
    <property type="molecule type" value="Genomic_DNA"/>
</dbReference>
<organism evidence="1 2">
    <name type="scientific">Lactuca sativa</name>
    <name type="common">Garden lettuce</name>
    <dbReference type="NCBI Taxonomy" id="4236"/>
    <lineage>
        <taxon>Eukaryota</taxon>
        <taxon>Viridiplantae</taxon>
        <taxon>Streptophyta</taxon>
        <taxon>Embryophyta</taxon>
        <taxon>Tracheophyta</taxon>
        <taxon>Spermatophyta</taxon>
        <taxon>Magnoliopsida</taxon>
        <taxon>eudicotyledons</taxon>
        <taxon>Gunneridae</taxon>
        <taxon>Pentapetalae</taxon>
        <taxon>asterids</taxon>
        <taxon>campanulids</taxon>
        <taxon>Asterales</taxon>
        <taxon>Asteraceae</taxon>
        <taxon>Cichorioideae</taxon>
        <taxon>Cichorieae</taxon>
        <taxon>Lactucinae</taxon>
        <taxon>Lactuca</taxon>
    </lineage>
</organism>
<dbReference type="PANTHER" id="PTHR48150">
    <property type="entry name" value="CYTOCHROME C OXIDASE-ASSEMBLY FACTOR COX23, MITOCHONDRIAL"/>
    <property type="match status" value="1"/>
</dbReference>
<accession>A0A9R1WR95</accession>
<dbReference type="AlphaFoldDB" id="A0A9R1WR95"/>
<evidence type="ECO:0000313" key="1">
    <source>
        <dbReference type="EMBL" id="KAJ0227246.1"/>
    </source>
</evidence>
<keyword evidence="2" id="KW-1185">Reference proteome</keyword>
<proteinExistence type="predicted"/>
<protein>
    <submittedName>
        <fullName evidence="1">Uncharacterized protein</fullName>
    </submittedName>
</protein>
<dbReference type="PANTHER" id="PTHR48150:SF1">
    <property type="entry name" value="COX19 FAMILY PROTEIN (CHCH MOTIF)"/>
    <property type="match status" value="1"/>
</dbReference>